<proteinExistence type="predicted"/>
<evidence type="ECO:0000313" key="3">
    <source>
        <dbReference type="Proteomes" id="UP000631114"/>
    </source>
</evidence>
<evidence type="ECO:0000313" key="2">
    <source>
        <dbReference type="EMBL" id="KAF9606118.1"/>
    </source>
</evidence>
<protein>
    <submittedName>
        <fullName evidence="2">Uncharacterized protein</fullName>
    </submittedName>
</protein>
<dbReference type="Proteomes" id="UP000631114">
    <property type="component" value="Unassembled WGS sequence"/>
</dbReference>
<dbReference type="AlphaFoldDB" id="A0A835HZA5"/>
<evidence type="ECO:0000256" key="1">
    <source>
        <dbReference type="SAM" id="MobiDB-lite"/>
    </source>
</evidence>
<feature type="region of interest" description="Disordered" evidence="1">
    <location>
        <begin position="66"/>
        <end position="94"/>
    </location>
</feature>
<name>A0A835HZA5_9MAGN</name>
<gene>
    <name evidence="2" type="ORF">IFM89_023171</name>
</gene>
<organism evidence="2 3">
    <name type="scientific">Coptis chinensis</name>
    <dbReference type="NCBI Taxonomy" id="261450"/>
    <lineage>
        <taxon>Eukaryota</taxon>
        <taxon>Viridiplantae</taxon>
        <taxon>Streptophyta</taxon>
        <taxon>Embryophyta</taxon>
        <taxon>Tracheophyta</taxon>
        <taxon>Spermatophyta</taxon>
        <taxon>Magnoliopsida</taxon>
        <taxon>Ranunculales</taxon>
        <taxon>Ranunculaceae</taxon>
        <taxon>Coptidoideae</taxon>
        <taxon>Coptis</taxon>
    </lineage>
</organism>
<sequence>MGEDNQEEQRLKKIAATSYDYDNDPRWAVYWSNILIPPHLSSRSDVIHHFKHKFYHRYIDPGLVVDPMSSTGSQSSSSATGPTRTRSSGSSAITTAPTSLRWDAWVNVNSSDDTAELFCYRPVFDEFLRGKPVEQNGY</sequence>
<reference evidence="2 3" key="1">
    <citation type="submission" date="2020-10" db="EMBL/GenBank/DDBJ databases">
        <title>The Coptis chinensis genome and diversification of protoberbering-type alkaloids.</title>
        <authorList>
            <person name="Wang B."/>
            <person name="Shu S."/>
            <person name="Song C."/>
            <person name="Liu Y."/>
        </authorList>
    </citation>
    <scope>NUCLEOTIDE SEQUENCE [LARGE SCALE GENOMIC DNA]</scope>
    <source>
        <strain evidence="2">HL-2020</strain>
        <tissue evidence="2">Leaf</tissue>
    </source>
</reference>
<keyword evidence="3" id="KW-1185">Reference proteome</keyword>
<dbReference type="OrthoDB" id="1681749at2759"/>
<accession>A0A835HZA5</accession>
<dbReference type="EMBL" id="JADFTS010000005">
    <property type="protein sequence ID" value="KAF9606118.1"/>
    <property type="molecule type" value="Genomic_DNA"/>
</dbReference>
<feature type="compositionally biased region" description="Low complexity" evidence="1">
    <location>
        <begin position="69"/>
        <end position="92"/>
    </location>
</feature>
<comment type="caution">
    <text evidence="2">The sequence shown here is derived from an EMBL/GenBank/DDBJ whole genome shotgun (WGS) entry which is preliminary data.</text>
</comment>